<dbReference type="Proteomes" id="UP000183557">
    <property type="component" value="Unassembled WGS sequence"/>
</dbReference>
<evidence type="ECO:0000256" key="6">
    <source>
        <dbReference type="ARBA" id="ARBA00020771"/>
    </source>
</evidence>
<dbReference type="PANTHER" id="PTHR11458:SF0">
    <property type="entry name" value="DELTA-AMINOLEVULINIC ACID DEHYDRATASE"/>
    <property type="match status" value="1"/>
</dbReference>
<name>A0A1I3P304_HALDA</name>
<dbReference type="SUPFAM" id="SSF51569">
    <property type="entry name" value="Aldolase"/>
    <property type="match status" value="1"/>
</dbReference>
<comment type="similarity">
    <text evidence="3 13">Belongs to the ALAD family.</text>
</comment>
<dbReference type="GO" id="GO:0005829">
    <property type="term" value="C:cytosol"/>
    <property type="evidence" value="ECO:0007669"/>
    <property type="project" value="TreeGrafter"/>
</dbReference>
<dbReference type="OrthoDB" id="9805001at2"/>
<comment type="cofactor">
    <cofactor evidence="1">
        <name>Zn(2+)</name>
        <dbReference type="ChEBI" id="CHEBI:29105"/>
    </cofactor>
</comment>
<dbReference type="InterPro" id="IPR013785">
    <property type="entry name" value="Aldolase_TIM"/>
</dbReference>
<evidence type="ECO:0000313" key="16">
    <source>
        <dbReference type="Proteomes" id="UP000183557"/>
    </source>
</evidence>
<dbReference type="SMART" id="SM01004">
    <property type="entry name" value="ALAD"/>
    <property type="match status" value="1"/>
</dbReference>
<comment type="pathway">
    <text evidence="2">Porphyrin-containing compound metabolism; protoporphyrin-IX biosynthesis; coproporphyrinogen-III from 5-aminolevulinate: step 1/4.</text>
</comment>
<accession>A0A1I3P304</accession>
<evidence type="ECO:0000256" key="3">
    <source>
        <dbReference type="ARBA" id="ARBA00008055"/>
    </source>
</evidence>
<evidence type="ECO:0000256" key="10">
    <source>
        <dbReference type="ARBA" id="ARBA00025628"/>
    </source>
</evidence>
<reference evidence="16" key="1">
    <citation type="submission" date="2016-10" db="EMBL/GenBank/DDBJ databases">
        <authorList>
            <person name="Varghese N."/>
            <person name="Submissions S."/>
        </authorList>
    </citation>
    <scope>NUCLEOTIDE SEQUENCE [LARGE SCALE GENOMIC DNA]</scope>
    <source>
        <strain evidence="16">CGMCC 1.3704</strain>
    </source>
</reference>
<protein>
    <recommendedName>
        <fullName evidence="6 12">Delta-aminolevulinic acid dehydratase</fullName>
        <ecNumber evidence="5 12">4.2.1.24</ecNumber>
    </recommendedName>
</protein>
<dbReference type="InterPro" id="IPR001731">
    <property type="entry name" value="ALAD"/>
</dbReference>
<dbReference type="InterPro" id="IPR003754">
    <property type="entry name" value="4pyrrol_synth_uPrphyn_synth"/>
</dbReference>
<dbReference type="GO" id="GO:0008270">
    <property type="term" value="F:zinc ion binding"/>
    <property type="evidence" value="ECO:0007669"/>
    <property type="project" value="TreeGrafter"/>
</dbReference>
<evidence type="ECO:0000313" key="15">
    <source>
        <dbReference type="EMBL" id="SFJ15918.1"/>
    </source>
</evidence>
<gene>
    <name evidence="15" type="ORF">SAMN04487936_101158</name>
</gene>
<comment type="catalytic activity">
    <reaction evidence="11 12">
        <text>2 5-aminolevulinate = porphobilinogen + 2 H2O + H(+)</text>
        <dbReference type="Rhea" id="RHEA:24064"/>
        <dbReference type="ChEBI" id="CHEBI:15377"/>
        <dbReference type="ChEBI" id="CHEBI:15378"/>
        <dbReference type="ChEBI" id="CHEBI:58126"/>
        <dbReference type="ChEBI" id="CHEBI:356416"/>
        <dbReference type="EC" id="4.2.1.24"/>
    </reaction>
</comment>
<keyword evidence="9 12" id="KW-0627">Porphyrin biosynthesis</keyword>
<dbReference type="AlphaFoldDB" id="A0A1I3P304"/>
<evidence type="ECO:0000256" key="1">
    <source>
        <dbReference type="ARBA" id="ARBA00001947"/>
    </source>
</evidence>
<comment type="function">
    <text evidence="10">Catalyzes an early step in the biosynthesis of tetrapyrroles. Binds two molecules of 5-aminolevulinate per subunit, each at a distinct site, and catalyzes their condensation to form porphobilinogen.</text>
</comment>
<dbReference type="Gene3D" id="3.20.20.70">
    <property type="entry name" value="Aldolase class I"/>
    <property type="match status" value="1"/>
</dbReference>
<evidence type="ECO:0000256" key="12">
    <source>
        <dbReference type="RuleBase" id="RU000515"/>
    </source>
</evidence>
<dbReference type="CDD" id="cd00384">
    <property type="entry name" value="ALAD_PBGS"/>
    <property type="match status" value="1"/>
</dbReference>
<dbReference type="EMBL" id="FOSB01000001">
    <property type="protein sequence ID" value="SFJ15918.1"/>
    <property type="molecule type" value="Genomic_DNA"/>
</dbReference>
<evidence type="ECO:0000256" key="5">
    <source>
        <dbReference type="ARBA" id="ARBA00012053"/>
    </source>
</evidence>
<keyword evidence="7" id="KW-0350">Heme biosynthesis</keyword>
<dbReference type="InterPro" id="IPR036108">
    <property type="entry name" value="4pyrrol_syn_uPrphyn_synt_sf"/>
</dbReference>
<dbReference type="NCBIfam" id="NF006762">
    <property type="entry name" value="PRK09283.1"/>
    <property type="match status" value="1"/>
</dbReference>
<evidence type="ECO:0000256" key="8">
    <source>
        <dbReference type="ARBA" id="ARBA00023239"/>
    </source>
</evidence>
<dbReference type="STRING" id="240302.BN982_00442"/>
<dbReference type="Pfam" id="PF02602">
    <property type="entry name" value="HEM4"/>
    <property type="match status" value="1"/>
</dbReference>
<evidence type="ECO:0000256" key="11">
    <source>
        <dbReference type="ARBA" id="ARBA00047651"/>
    </source>
</evidence>
<evidence type="ECO:0000256" key="7">
    <source>
        <dbReference type="ARBA" id="ARBA00023133"/>
    </source>
</evidence>
<feature type="domain" description="Tetrapyrrole biosynthesis uroporphyrinogen III synthase" evidence="14">
    <location>
        <begin position="21"/>
        <end position="243"/>
    </location>
</feature>
<dbReference type="PRINTS" id="PR00144">
    <property type="entry name" value="DALDHYDRTASE"/>
</dbReference>
<evidence type="ECO:0000256" key="4">
    <source>
        <dbReference type="ARBA" id="ARBA00011823"/>
    </source>
</evidence>
<evidence type="ECO:0000259" key="14">
    <source>
        <dbReference type="Pfam" id="PF02602"/>
    </source>
</evidence>
<dbReference type="GO" id="GO:0004655">
    <property type="term" value="F:porphobilinogen synthase activity"/>
    <property type="evidence" value="ECO:0007669"/>
    <property type="project" value="UniProtKB-EC"/>
</dbReference>
<dbReference type="Pfam" id="PF00490">
    <property type="entry name" value="ALAD"/>
    <property type="match status" value="1"/>
</dbReference>
<keyword evidence="16" id="KW-1185">Reference proteome</keyword>
<dbReference type="GO" id="GO:0004852">
    <property type="term" value="F:uroporphyrinogen-III synthase activity"/>
    <property type="evidence" value="ECO:0007669"/>
    <property type="project" value="InterPro"/>
</dbReference>
<dbReference type="SUPFAM" id="SSF69618">
    <property type="entry name" value="HemD-like"/>
    <property type="match status" value="1"/>
</dbReference>
<dbReference type="eggNOG" id="COG0113">
    <property type="taxonomic scope" value="Bacteria"/>
</dbReference>
<evidence type="ECO:0000256" key="9">
    <source>
        <dbReference type="ARBA" id="ARBA00023244"/>
    </source>
</evidence>
<proteinExistence type="inferred from homology"/>
<dbReference type="CDD" id="cd06578">
    <property type="entry name" value="HemD"/>
    <property type="match status" value="1"/>
</dbReference>
<comment type="subunit">
    <text evidence="4 12">Homooctamer.</text>
</comment>
<keyword evidence="8 12" id="KW-0456">Lyase</keyword>
<dbReference type="Gene3D" id="3.40.50.10090">
    <property type="match status" value="2"/>
</dbReference>
<dbReference type="FunFam" id="3.20.20.70:FF:000019">
    <property type="entry name" value="Delta-aminolevulinic acid dehydratase"/>
    <property type="match status" value="1"/>
</dbReference>
<evidence type="ECO:0000256" key="2">
    <source>
        <dbReference type="ARBA" id="ARBA00004694"/>
    </source>
</evidence>
<dbReference type="PROSITE" id="PS00169">
    <property type="entry name" value="D_ALA_DEHYDRATASE"/>
    <property type="match status" value="1"/>
</dbReference>
<dbReference type="UniPathway" id="UPA00251">
    <property type="reaction ID" value="UER00318"/>
</dbReference>
<dbReference type="EC" id="4.2.1.24" evidence="5 12"/>
<evidence type="ECO:0000256" key="13">
    <source>
        <dbReference type="RuleBase" id="RU004161"/>
    </source>
</evidence>
<dbReference type="GO" id="GO:0006782">
    <property type="term" value="P:protoporphyrinogen IX biosynthetic process"/>
    <property type="evidence" value="ECO:0007669"/>
    <property type="project" value="UniProtKB-UniPathway"/>
</dbReference>
<dbReference type="InterPro" id="IPR030656">
    <property type="entry name" value="ALAD_AS"/>
</dbReference>
<dbReference type="PANTHER" id="PTHR11458">
    <property type="entry name" value="DELTA-AMINOLEVULINIC ACID DEHYDRATASE"/>
    <property type="match status" value="1"/>
</dbReference>
<organism evidence="15 16">
    <name type="scientific">Halobacillus dabanensis</name>
    <dbReference type="NCBI Taxonomy" id="240302"/>
    <lineage>
        <taxon>Bacteria</taxon>
        <taxon>Bacillati</taxon>
        <taxon>Bacillota</taxon>
        <taxon>Bacilli</taxon>
        <taxon>Bacillales</taxon>
        <taxon>Bacillaceae</taxon>
        <taxon>Halobacillus</taxon>
    </lineage>
</organism>
<sequence>MKPLQGKHILVTRGKSQAHPFIEKIEEGGGVSYHTPLLDFQLNDSESHQEIIHQLHDYSWVFLTSSNGVKFFFELLRKHNVFLPQKLQFAIIGTKTNHALKSYGYQADFIPSRFQATKMVDEFFAVYPRPGNILYIRGNRSRDVLPAAFRAKGVFFQSMTVYDTLLVKDQREEILSWLKSEELDALTFTSPSTVSAFANIVQGAEINGKDLPCFCIGPTTAETARRYGFRHIFVPKQYTINEIMNQLNHYFSNERKDKMSDLTFKRHRRLRRTESMRALVRETHLRTEDLIFPIFVVEGEGVKNPVASMPGVHQVSLDYLTEEMEELVQLNIRSVIVFGVPAEKDEVGSQAYHEDGIVQKAIRQIKEEVPSLTVIADTCLCQYTDHGHCGVVRDGDIANDESLTYITQTAVSQAEAGADIIAPSNMMDGFVASIRHGLDEAGYSHIPVMSYAVKYASSFYGPFRDAAHSSPQFGDRRAYQMDPSNRLEAIREAESDVQEGADFLIVKPALSYLDIMREVKDRFNLPLVAYNVSGEYSMIKAAAQNGWVNEQEIVLEKLTSMKRAGADLIITYFAKDAAKWLKED</sequence>